<dbReference type="Gene3D" id="2.130.10.10">
    <property type="entry name" value="YVTN repeat-like/Quinoprotein amine dehydrogenase"/>
    <property type="match status" value="3"/>
</dbReference>
<dbReference type="Proteomes" id="UP000037982">
    <property type="component" value="Unassembled WGS sequence"/>
</dbReference>
<dbReference type="GO" id="GO:0043130">
    <property type="term" value="F:ubiquitin binding"/>
    <property type="evidence" value="ECO:0007669"/>
    <property type="project" value="TreeGrafter"/>
</dbReference>
<dbReference type="InterPro" id="IPR027417">
    <property type="entry name" value="P-loop_NTPase"/>
</dbReference>
<dbReference type="RefSeq" id="WP_053923910.1">
    <property type="nucleotide sequence ID" value="NZ_LGKG01000112.1"/>
</dbReference>
<feature type="repeat" description="WD" evidence="3">
    <location>
        <begin position="796"/>
        <end position="839"/>
    </location>
</feature>
<dbReference type="InterPro" id="IPR015943">
    <property type="entry name" value="WD40/YVTN_repeat-like_dom_sf"/>
</dbReference>
<feature type="region of interest" description="Disordered" evidence="4">
    <location>
        <begin position="1"/>
        <end position="22"/>
    </location>
</feature>
<evidence type="ECO:0008006" key="7">
    <source>
        <dbReference type="Google" id="ProtNLM"/>
    </source>
</evidence>
<evidence type="ECO:0000256" key="4">
    <source>
        <dbReference type="SAM" id="MobiDB-lite"/>
    </source>
</evidence>
<dbReference type="Pfam" id="PF00400">
    <property type="entry name" value="WD40"/>
    <property type="match status" value="3"/>
</dbReference>
<dbReference type="InterPro" id="IPR019775">
    <property type="entry name" value="WD40_repeat_CS"/>
</dbReference>
<dbReference type="InterPro" id="IPR001680">
    <property type="entry name" value="WD40_rpt"/>
</dbReference>
<accession>A0A0N0XYG8</accession>
<dbReference type="SMART" id="SM00320">
    <property type="entry name" value="WD40"/>
    <property type="match status" value="8"/>
</dbReference>
<gene>
    <name evidence="5" type="ORF">ADL29_13640</name>
</gene>
<name>A0A0N0XYG8_9ACTN</name>
<feature type="repeat" description="WD" evidence="3">
    <location>
        <begin position="1378"/>
        <end position="1400"/>
    </location>
</feature>
<dbReference type="PATRIC" id="fig|66876.3.peg.3012"/>
<evidence type="ECO:0000256" key="2">
    <source>
        <dbReference type="ARBA" id="ARBA00022737"/>
    </source>
</evidence>
<evidence type="ECO:0000256" key="3">
    <source>
        <dbReference type="PROSITE-ProRule" id="PRU00221"/>
    </source>
</evidence>
<feature type="repeat" description="WD" evidence="3">
    <location>
        <begin position="905"/>
        <end position="927"/>
    </location>
</feature>
<dbReference type="GO" id="GO:0010992">
    <property type="term" value="P:ubiquitin recycling"/>
    <property type="evidence" value="ECO:0007669"/>
    <property type="project" value="TreeGrafter"/>
</dbReference>
<dbReference type="PROSITE" id="PS50082">
    <property type="entry name" value="WD_REPEATS_2"/>
    <property type="match status" value="4"/>
</dbReference>
<dbReference type="PANTHER" id="PTHR19849">
    <property type="entry name" value="PHOSPHOLIPASE A-2-ACTIVATING PROTEIN"/>
    <property type="match status" value="1"/>
</dbReference>
<sequence length="1450" mass="156066">MRRQALVVGVEGPAADPADDSPPQWQQLTYAAPYAQRVSKTLEKEYAYVLLEPAHDAASTAAALGGALTQAVSSEADFTVIHLLAHGEPTRNGHGIQAVGGDGRLTEELARWVNMAENQDTDDSGDPAVLLILDLCHSGAVVTEHLRSLVRPERRRVWVLAACHSEQDAYDGRLSAAVDEVLRGFASGTLKLDTSVPYIPIARFCREVALHVESRSTSLNPQSVEQPLAALGADLSHLRFFANPRYEPADARRLSGVDSAVFTLLDEVADARHFVIRAHGADSAFGDLGAPSFTGRSDELRKLAGWLEGRGPSLRVVTGVPGVGKSALIGTFVCAAHPALHETTEQLWRPSGGDIHETTDDLAIVHARRRGVPEILTSLATQWELGSPGDATTWTTDQLVTALRVKPVPPCLVMDAVDEAEHPADLVSAVLLPLASIRRSDGGPLCRMLVATRPEAAPRPLIEAARACDGLIDLDEVSPLRLRKDLTQFVLRVLRPLLPGVSPWCSLAAAESLGGALADTLLSGSREWGEFLVAGLYLRLLQEQVPPPATTEQAEHLGSDVPRTLDAVLDLHLRLDPRPGLHDLLAALAWAEGAGMPEDLLAQVANPDPAPAGKDRAPTADLLRAARFYIRRNVDREGAPLYRLFHQGLADRLREHPVLDATTVWERLLATVRTGGSGRRRWATAEPYLLRHAARHCALAGRLDELLEDSEYLVHADPAPLAQELYHGEHGPHGAVYLTSYGAHHDGPPGQRRDILAVDAARHQKWQLAADLTQDTGRHIVWTAGRSLHTNLLTTLTGHRGRIWDLTTLEMYGRPHALTAGQDGTARLWDLDSATTTLELGDHGAPVGGVVAGKVDGRRVAVTGCDSGELRGWDLATGHLLWTAPAHTGPIWSMVGVRYEGVPSVASAGEDRMIRYWELSTGTPLATTHLSAINGHVWHLSRVSVDGRGDCVVACCDNWVKVLTVHGEEVELPHTNWERLSCYRYLDLRHGPEPVAGDRDGIVWVGDEFLELLNEDRPHADAVSDLAAVLLDGSMYLLSAGEDGVAQLNPLDGNGTARQVVSHTTAITRVAIVSEPHRTRILTASNGGTVRVSDAAGGEVPQRHPGHTHAINDLTVLPDGRLVSCSEDGTMALWTADGAVERRITLLHHADFPLPDRATGIAILEAGEHPRIVASCAHNGVALWGTNTTEKHLERRDLGEGPGAAAIVTITIGGAQHVVYASNRGEVAIATADHLDRMSHWPDVDVTDPAWRGEPERVLLSPSEARTIEELGRKVPVPVPATCLAASGGHVLAGYRSGHVRSARLLGPPLPQLVTEHPAAVHSVAAVDLDGQPYVVSGDDRGEVRVTALDATRTFTLAGHTRAVFATVPVLLDGHPHLYTGGLDRSLRLWDLRGGREADIFWFPDTVCAIAVAPDGALYIGVGPDIIHMTPHDQLQVRPIPTPDQGTSIR</sequence>
<dbReference type="InterPro" id="IPR011047">
    <property type="entry name" value="Quinoprotein_ADH-like_sf"/>
</dbReference>
<evidence type="ECO:0000256" key="1">
    <source>
        <dbReference type="ARBA" id="ARBA00022574"/>
    </source>
</evidence>
<evidence type="ECO:0000313" key="6">
    <source>
        <dbReference type="Proteomes" id="UP000037982"/>
    </source>
</evidence>
<dbReference type="SUPFAM" id="SSF50998">
    <property type="entry name" value="Quinoprotein alcohol dehydrogenase-like"/>
    <property type="match status" value="2"/>
</dbReference>
<organism evidence="5 6">
    <name type="scientific">Streptomyces chattanoogensis</name>
    <dbReference type="NCBI Taxonomy" id="66876"/>
    <lineage>
        <taxon>Bacteria</taxon>
        <taxon>Bacillati</taxon>
        <taxon>Actinomycetota</taxon>
        <taxon>Actinomycetes</taxon>
        <taxon>Kitasatosporales</taxon>
        <taxon>Streptomycetaceae</taxon>
        <taxon>Streptomyces</taxon>
    </lineage>
</organism>
<keyword evidence="1 3" id="KW-0853">WD repeat</keyword>
<dbReference type="PANTHER" id="PTHR19849:SF1">
    <property type="entry name" value="F-BOX_WD REPEAT-CONTAINING PROTEIN 7"/>
    <property type="match status" value="1"/>
</dbReference>
<dbReference type="GO" id="GO:0005737">
    <property type="term" value="C:cytoplasm"/>
    <property type="evidence" value="ECO:0007669"/>
    <property type="project" value="TreeGrafter"/>
</dbReference>
<dbReference type="SUPFAM" id="SSF52540">
    <property type="entry name" value="P-loop containing nucleoside triphosphate hydrolases"/>
    <property type="match status" value="1"/>
</dbReference>
<dbReference type="Gene3D" id="3.40.50.1460">
    <property type="match status" value="1"/>
</dbReference>
<evidence type="ECO:0000313" key="5">
    <source>
        <dbReference type="EMBL" id="KPC64066.1"/>
    </source>
</evidence>
<proteinExistence type="predicted"/>
<keyword evidence="2" id="KW-0677">Repeat</keyword>
<dbReference type="PROSITE" id="PS00678">
    <property type="entry name" value="WD_REPEATS_1"/>
    <property type="match status" value="2"/>
</dbReference>
<dbReference type="EMBL" id="LGKG01000112">
    <property type="protein sequence ID" value="KPC64066.1"/>
    <property type="molecule type" value="Genomic_DNA"/>
</dbReference>
<feature type="repeat" description="WD" evidence="3">
    <location>
        <begin position="1104"/>
        <end position="1134"/>
    </location>
</feature>
<protein>
    <recommendedName>
        <fullName evidence="7">Peptidase C14 caspase domain-containing protein</fullName>
    </recommendedName>
</protein>
<comment type="caution">
    <text evidence="5">The sequence shown here is derived from an EMBL/GenBank/DDBJ whole genome shotgun (WGS) entry which is preliminary data.</text>
</comment>
<reference evidence="6" key="1">
    <citation type="submission" date="2015-07" db="EMBL/GenBank/DDBJ databases">
        <authorList>
            <person name="Ju K.-S."/>
            <person name="Doroghazi J.R."/>
            <person name="Metcalf W.W."/>
        </authorList>
    </citation>
    <scope>NUCLEOTIDE SEQUENCE [LARGE SCALE GENOMIC DNA]</scope>
    <source>
        <strain evidence="6">NRRL ISP-5002</strain>
    </source>
</reference>
<dbReference type="Gene3D" id="3.40.50.300">
    <property type="entry name" value="P-loop containing nucleotide triphosphate hydrolases"/>
    <property type="match status" value="1"/>
</dbReference>
<keyword evidence="6" id="KW-1185">Reference proteome</keyword>
<dbReference type="GO" id="GO:0043161">
    <property type="term" value="P:proteasome-mediated ubiquitin-dependent protein catabolic process"/>
    <property type="evidence" value="ECO:0007669"/>
    <property type="project" value="TreeGrafter"/>
</dbReference>